<proteinExistence type="predicted"/>
<dbReference type="AlphaFoldDB" id="A0A067CBE8"/>
<feature type="compositionally biased region" description="Low complexity" evidence="1">
    <location>
        <begin position="34"/>
        <end position="51"/>
    </location>
</feature>
<feature type="region of interest" description="Disordered" evidence="1">
    <location>
        <begin position="21"/>
        <end position="54"/>
    </location>
</feature>
<keyword evidence="4" id="KW-1185">Reference proteome</keyword>
<evidence type="ECO:0000313" key="4">
    <source>
        <dbReference type="Proteomes" id="UP000030745"/>
    </source>
</evidence>
<dbReference type="Gene3D" id="3.30.1370.110">
    <property type="match status" value="1"/>
</dbReference>
<evidence type="ECO:0000256" key="1">
    <source>
        <dbReference type="SAM" id="MobiDB-lite"/>
    </source>
</evidence>
<dbReference type="SMART" id="SM00463">
    <property type="entry name" value="SMR"/>
    <property type="match status" value="1"/>
</dbReference>
<dbReference type="RefSeq" id="XP_012201629.1">
    <property type="nucleotide sequence ID" value="XM_012346239.1"/>
</dbReference>
<name>A0A067CBE8_SAPPC</name>
<dbReference type="VEuPathDB" id="FungiDB:SPRG_20401"/>
<protein>
    <recommendedName>
        <fullName evidence="2">Smr domain-containing protein</fullName>
    </recommendedName>
</protein>
<dbReference type="InterPro" id="IPR036063">
    <property type="entry name" value="Smr_dom_sf"/>
</dbReference>
<sequence>MANSSVQSGLVLNAAALGSLGSSIPTGRPGTPASSMTSSRSWSSTLTWNSNPAQPHRVQTGVDYLFAEFQTTREDVLFQRSYEKAGRAKARGDWISFKKELAIQRDLKERQQVKRLKAVDTIARSRNWNCVATGQIDVHYLSLRGAEQLLAETLPIMEAKGHQRICVIAGAGKHSKHQDQQPLLNGVKVYLLRREKRFQDHRTWYGALIVWL</sequence>
<gene>
    <name evidence="3" type="ORF">SPRG_20401</name>
</gene>
<dbReference type="EMBL" id="KK583215">
    <property type="protein sequence ID" value="KDO27808.1"/>
    <property type="molecule type" value="Genomic_DNA"/>
</dbReference>
<evidence type="ECO:0000313" key="3">
    <source>
        <dbReference type="EMBL" id="KDO27808.1"/>
    </source>
</evidence>
<dbReference type="InterPro" id="IPR002625">
    <property type="entry name" value="Smr_dom"/>
</dbReference>
<dbReference type="KEGG" id="spar:SPRG_20401"/>
<dbReference type="PROSITE" id="PS50828">
    <property type="entry name" value="SMR"/>
    <property type="match status" value="1"/>
</dbReference>
<dbReference type="GeneID" id="24141552"/>
<organism evidence="3 4">
    <name type="scientific">Saprolegnia parasitica (strain CBS 223.65)</name>
    <dbReference type="NCBI Taxonomy" id="695850"/>
    <lineage>
        <taxon>Eukaryota</taxon>
        <taxon>Sar</taxon>
        <taxon>Stramenopiles</taxon>
        <taxon>Oomycota</taxon>
        <taxon>Saprolegniomycetes</taxon>
        <taxon>Saprolegniales</taxon>
        <taxon>Saprolegniaceae</taxon>
        <taxon>Saprolegnia</taxon>
    </lineage>
</organism>
<reference evidence="3 4" key="1">
    <citation type="journal article" date="2013" name="PLoS Genet.">
        <title>Distinctive expansion of potential virulence genes in the genome of the oomycete fish pathogen Saprolegnia parasitica.</title>
        <authorList>
            <person name="Jiang R.H."/>
            <person name="de Bruijn I."/>
            <person name="Haas B.J."/>
            <person name="Belmonte R."/>
            <person name="Lobach L."/>
            <person name="Christie J."/>
            <person name="van den Ackerveken G."/>
            <person name="Bottin A."/>
            <person name="Bulone V."/>
            <person name="Diaz-Moreno S.M."/>
            <person name="Dumas B."/>
            <person name="Fan L."/>
            <person name="Gaulin E."/>
            <person name="Govers F."/>
            <person name="Grenville-Briggs L.J."/>
            <person name="Horner N.R."/>
            <person name="Levin J.Z."/>
            <person name="Mammella M."/>
            <person name="Meijer H.J."/>
            <person name="Morris P."/>
            <person name="Nusbaum C."/>
            <person name="Oome S."/>
            <person name="Phillips A.J."/>
            <person name="van Rooyen D."/>
            <person name="Rzeszutek E."/>
            <person name="Saraiva M."/>
            <person name="Secombes C.J."/>
            <person name="Seidl M.F."/>
            <person name="Snel B."/>
            <person name="Stassen J.H."/>
            <person name="Sykes S."/>
            <person name="Tripathy S."/>
            <person name="van den Berg H."/>
            <person name="Vega-Arreguin J.C."/>
            <person name="Wawra S."/>
            <person name="Young S.K."/>
            <person name="Zeng Q."/>
            <person name="Dieguez-Uribeondo J."/>
            <person name="Russ C."/>
            <person name="Tyler B.M."/>
            <person name="van West P."/>
        </authorList>
    </citation>
    <scope>NUCLEOTIDE SEQUENCE [LARGE SCALE GENOMIC DNA]</scope>
    <source>
        <strain evidence="3 4">CBS 223.65</strain>
    </source>
</reference>
<dbReference type="Proteomes" id="UP000030745">
    <property type="component" value="Unassembled WGS sequence"/>
</dbReference>
<evidence type="ECO:0000259" key="2">
    <source>
        <dbReference type="PROSITE" id="PS50828"/>
    </source>
</evidence>
<accession>A0A067CBE8</accession>
<dbReference type="SUPFAM" id="SSF160443">
    <property type="entry name" value="SMR domain-like"/>
    <property type="match status" value="1"/>
</dbReference>
<feature type="domain" description="Smr" evidence="2">
    <location>
        <begin position="136"/>
        <end position="212"/>
    </location>
</feature>